<dbReference type="GO" id="GO:0016747">
    <property type="term" value="F:acyltransferase activity, transferring groups other than amino-acyl groups"/>
    <property type="evidence" value="ECO:0007669"/>
    <property type="project" value="InterPro"/>
</dbReference>
<dbReference type="Proteomes" id="UP000243799">
    <property type="component" value="Unassembled WGS sequence"/>
</dbReference>
<dbReference type="Gene3D" id="3.40.630.30">
    <property type="match status" value="1"/>
</dbReference>
<evidence type="ECO:0000256" key="2">
    <source>
        <dbReference type="ARBA" id="ARBA00023315"/>
    </source>
</evidence>
<protein>
    <submittedName>
        <fullName evidence="4">Acetyltransferase (GNAT) family protein</fullName>
    </submittedName>
</protein>
<dbReference type="Pfam" id="PF00583">
    <property type="entry name" value="Acetyltransf_1"/>
    <property type="match status" value="1"/>
</dbReference>
<feature type="domain" description="N-acetyltransferase" evidence="3">
    <location>
        <begin position="1"/>
        <end position="209"/>
    </location>
</feature>
<keyword evidence="1 4" id="KW-0808">Transferase</keyword>
<dbReference type="OrthoDB" id="8593648at2"/>
<organism evidence="4 5">
    <name type="scientific">Amycolatopsis marina</name>
    <dbReference type="NCBI Taxonomy" id="490629"/>
    <lineage>
        <taxon>Bacteria</taxon>
        <taxon>Bacillati</taxon>
        <taxon>Actinomycetota</taxon>
        <taxon>Actinomycetes</taxon>
        <taxon>Pseudonocardiales</taxon>
        <taxon>Pseudonocardiaceae</taxon>
        <taxon>Amycolatopsis</taxon>
    </lineage>
</organism>
<dbReference type="EMBL" id="FOKG01000018">
    <property type="protein sequence ID" value="SFB54533.1"/>
    <property type="molecule type" value="Genomic_DNA"/>
</dbReference>
<dbReference type="PROSITE" id="PS51186">
    <property type="entry name" value="GNAT"/>
    <property type="match status" value="1"/>
</dbReference>
<dbReference type="STRING" id="490629.SAMN05216266_11837"/>
<dbReference type="SUPFAM" id="SSF55729">
    <property type="entry name" value="Acyl-CoA N-acyltransferases (Nat)"/>
    <property type="match status" value="1"/>
</dbReference>
<dbReference type="AlphaFoldDB" id="A0A1I1C1U8"/>
<dbReference type="InterPro" id="IPR016181">
    <property type="entry name" value="Acyl_CoA_acyltransferase"/>
</dbReference>
<keyword evidence="5" id="KW-1185">Reference proteome</keyword>
<sequence>MEIRTFAERDRAELYALFERAGEGSPTASLWGHTESEAAVYLEPYLDLAPESVFVAEIDGALAGYLTGCPDTASFPSETERMERAIRKYRLVLRAKPAAFFARSLADLVLAKARRVPTSGDFEDARWPAHLHINVEPAARGTGAAGGLMSHWLERLSETGSPGCHLQTLRENTRAVRFFRRMGFVEHGPSPLVPGIRHGSARLHQQTMVWNP</sequence>
<dbReference type="InterPro" id="IPR000182">
    <property type="entry name" value="GNAT_dom"/>
</dbReference>
<accession>A0A1I1C1U8</accession>
<evidence type="ECO:0000313" key="5">
    <source>
        <dbReference type="Proteomes" id="UP000243799"/>
    </source>
</evidence>
<evidence type="ECO:0000259" key="3">
    <source>
        <dbReference type="PROSITE" id="PS51186"/>
    </source>
</evidence>
<gene>
    <name evidence="4" type="ORF">SAMN05216266_11837</name>
</gene>
<dbReference type="PANTHER" id="PTHR43877">
    <property type="entry name" value="AMINOALKYLPHOSPHONATE N-ACETYLTRANSFERASE-RELATED-RELATED"/>
    <property type="match status" value="1"/>
</dbReference>
<evidence type="ECO:0000256" key="1">
    <source>
        <dbReference type="ARBA" id="ARBA00022679"/>
    </source>
</evidence>
<name>A0A1I1C1U8_9PSEU</name>
<evidence type="ECO:0000313" key="4">
    <source>
        <dbReference type="EMBL" id="SFB54533.1"/>
    </source>
</evidence>
<keyword evidence="2" id="KW-0012">Acyltransferase</keyword>
<proteinExistence type="predicted"/>
<reference evidence="5" key="1">
    <citation type="submission" date="2016-10" db="EMBL/GenBank/DDBJ databases">
        <authorList>
            <person name="Varghese N."/>
            <person name="Submissions S."/>
        </authorList>
    </citation>
    <scope>NUCLEOTIDE SEQUENCE [LARGE SCALE GENOMIC DNA]</scope>
    <source>
        <strain evidence="5">CGMCC 4.3568</strain>
    </source>
</reference>
<dbReference type="InterPro" id="IPR050832">
    <property type="entry name" value="Bact_Acetyltransf"/>
</dbReference>
<dbReference type="RefSeq" id="WP_091676198.1">
    <property type="nucleotide sequence ID" value="NZ_FOKG01000018.1"/>
</dbReference>